<keyword evidence="3" id="KW-1185">Reference proteome</keyword>
<reference evidence="2" key="2">
    <citation type="submission" date="2025-08" db="UniProtKB">
        <authorList>
            <consortium name="Ensembl"/>
        </authorList>
    </citation>
    <scope>IDENTIFICATION</scope>
</reference>
<dbReference type="Pfam" id="PF00498">
    <property type="entry name" value="FHA"/>
    <property type="match status" value="1"/>
</dbReference>
<sequence>MEKKHGRSQPWGKLVKVDSQSEVLLVNRECTVGRRKGCDLSFPANKLVSGDHCKIVQDKSSGLVWLEDTRPCLHVSVHKTREDILTRHNWWCHQMLSNAAESPDLPCYSSSMCVCGAIPCWTSTGAAGLG</sequence>
<dbReference type="GO" id="GO:0016567">
    <property type="term" value="P:protein ubiquitination"/>
    <property type="evidence" value="ECO:0007669"/>
    <property type="project" value="TreeGrafter"/>
</dbReference>
<dbReference type="PANTHER" id="PTHR16079:SF4">
    <property type="entry name" value="E3 UBIQUITIN-PROTEIN LIGASE CHFR"/>
    <property type="match status" value="1"/>
</dbReference>
<evidence type="ECO:0000259" key="1">
    <source>
        <dbReference type="PROSITE" id="PS50006"/>
    </source>
</evidence>
<dbReference type="GO" id="GO:0006511">
    <property type="term" value="P:ubiquitin-dependent protein catabolic process"/>
    <property type="evidence" value="ECO:0007669"/>
    <property type="project" value="TreeGrafter"/>
</dbReference>
<dbReference type="Ensembl" id="ENSOTST00005150912.1">
    <property type="protein sequence ID" value="ENSOTSP00005155082.1"/>
    <property type="gene ID" value="ENSOTSG00005046721.2"/>
</dbReference>
<reference evidence="2" key="3">
    <citation type="submission" date="2025-09" db="UniProtKB">
        <authorList>
            <consortium name="Ensembl"/>
        </authorList>
    </citation>
    <scope>IDENTIFICATION</scope>
</reference>
<accession>A0AAZ3SPM1</accession>
<evidence type="ECO:0000313" key="2">
    <source>
        <dbReference type="Ensembl" id="ENSOTSP00005155082.1"/>
    </source>
</evidence>
<dbReference type="PANTHER" id="PTHR16079">
    <property type="entry name" value="UBIQUITIN LIGASE PROTEIN CHFR"/>
    <property type="match status" value="1"/>
</dbReference>
<organism evidence="2 3">
    <name type="scientific">Oncorhynchus tshawytscha</name>
    <name type="common">Chinook salmon</name>
    <name type="synonym">Salmo tshawytscha</name>
    <dbReference type="NCBI Taxonomy" id="74940"/>
    <lineage>
        <taxon>Eukaryota</taxon>
        <taxon>Metazoa</taxon>
        <taxon>Chordata</taxon>
        <taxon>Craniata</taxon>
        <taxon>Vertebrata</taxon>
        <taxon>Euteleostomi</taxon>
        <taxon>Actinopterygii</taxon>
        <taxon>Neopterygii</taxon>
        <taxon>Teleostei</taxon>
        <taxon>Protacanthopterygii</taxon>
        <taxon>Salmoniformes</taxon>
        <taxon>Salmonidae</taxon>
        <taxon>Salmoninae</taxon>
        <taxon>Oncorhynchus</taxon>
    </lineage>
</organism>
<dbReference type="InterPro" id="IPR052256">
    <property type="entry name" value="E3_ubiquitin-ligase_CHFR"/>
</dbReference>
<name>A0AAZ3SPM1_ONCTS</name>
<protein>
    <recommendedName>
        <fullName evidence="1">FHA domain-containing protein</fullName>
    </recommendedName>
</protein>
<dbReference type="GeneTree" id="ENSGT00400000022306"/>
<dbReference type="InterPro" id="IPR000253">
    <property type="entry name" value="FHA_dom"/>
</dbReference>
<dbReference type="Proteomes" id="UP000694402">
    <property type="component" value="Unassembled WGS sequence"/>
</dbReference>
<proteinExistence type="predicted"/>
<reference evidence="3" key="1">
    <citation type="journal article" date="2018" name="PLoS ONE">
        <title>Chinook salmon (Oncorhynchus tshawytscha) genome and transcriptome.</title>
        <authorList>
            <person name="Christensen K.A."/>
            <person name="Leong J.S."/>
            <person name="Sakhrani D."/>
            <person name="Biagi C.A."/>
            <person name="Minkley D.R."/>
            <person name="Withler R.E."/>
            <person name="Rondeau E.B."/>
            <person name="Koop B.F."/>
            <person name="Devlin R.H."/>
        </authorList>
    </citation>
    <scope>NUCLEOTIDE SEQUENCE [LARGE SCALE GENOMIC DNA]</scope>
</reference>
<dbReference type="GO" id="GO:0005634">
    <property type="term" value="C:nucleus"/>
    <property type="evidence" value="ECO:0007669"/>
    <property type="project" value="TreeGrafter"/>
</dbReference>
<dbReference type="Gene3D" id="2.60.200.20">
    <property type="match status" value="1"/>
</dbReference>
<evidence type="ECO:0000313" key="3">
    <source>
        <dbReference type="Proteomes" id="UP000694402"/>
    </source>
</evidence>
<dbReference type="AlphaFoldDB" id="A0AAZ3SPM1"/>
<dbReference type="InterPro" id="IPR008984">
    <property type="entry name" value="SMAD_FHA_dom_sf"/>
</dbReference>
<dbReference type="SUPFAM" id="SSF49879">
    <property type="entry name" value="SMAD/FHA domain"/>
    <property type="match status" value="1"/>
</dbReference>
<gene>
    <name evidence="2" type="primary">CHFR</name>
</gene>
<dbReference type="GO" id="GO:0004842">
    <property type="term" value="F:ubiquitin-protein transferase activity"/>
    <property type="evidence" value="ECO:0007669"/>
    <property type="project" value="TreeGrafter"/>
</dbReference>
<dbReference type="PROSITE" id="PS50006">
    <property type="entry name" value="FHA_DOMAIN"/>
    <property type="match status" value="1"/>
</dbReference>
<feature type="domain" description="FHA" evidence="1">
    <location>
        <begin position="30"/>
        <end position="68"/>
    </location>
</feature>